<dbReference type="PANTHER" id="PTHR15503">
    <property type="entry name" value="LDOC1 RELATED"/>
    <property type="match status" value="1"/>
</dbReference>
<reference evidence="2" key="1">
    <citation type="submission" date="2020-06" db="EMBL/GenBank/DDBJ databases">
        <authorList>
            <person name="Li T."/>
            <person name="Hu X."/>
            <person name="Zhang T."/>
            <person name="Song X."/>
            <person name="Zhang H."/>
            <person name="Dai N."/>
            <person name="Sheng W."/>
            <person name="Hou X."/>
            <person name="Wei L."/>
        </authorList>
    </citation>
    <scope>NUCLEOTIDE SEQUENCE</scope>
    <source>
        <strain evidence="2">K16</strain>
        <tissue evidence="2">Leaf</tissue>
    </source>
</reference>
<name>A0AAE1WBD4_9LAMI</name>
<protein>
    <submittedName>
        <fullName evidence="2">Retrovirus-related Pol polyprotein from transposon gypsy</fullName>
    </submittedName>
</protein>
<dbReference type="PANTHER" id="PTHR15503:SF45">
    <property type="entry name" value="RNA-DIRECTED DNA POLYMERASE HOMOLOG"/>
    <property type="match status" value="1"/>
</dbReference>
<reference evidence="2" key="2">
    <citation type="journal article" date="2024" name="Plant">
        <title>Genomic evolution and insights into agronomic trait innovations of Sesamum species.</title>
        <authorList>
            <person name="Miao H."/>
            <person name="Wang L."/>
            <person name="Qu L."/>
            <person name="Liu H."/>
            <person name="Sun Y."/>
            <person name="Le M."/>
            <person name="Wang Q."/>
            <person name="Wei S."/>
            <person name="Zheng Y."/>
            <person name="Lin W."/>
            <person name="Duan Y."/>
            <person name="Cao H."/>
            <person name="Xiong S."/>
            <person name="Wang X."/>
            <person name="Wei L."/>
            <person name="Li C."/>
            <person name="Ma Q."/>
            <person name="Ju M."/>
            <person name="Zhao R."/>
            <person name="Li G."/>
            <person name="Mu C."/>
            <person name="Tian Q."/>
            <person name="Mei H."/>
            <person name="Zhang T."/>
            <person name="Gao T."/>
            <person name="Zhang H."/>
        </authorList>
    </citation>
    <scope>NUCLEOTIDE SEQUENCE</scope>
    <source>
        <strain evidence="2">K16</strain>
    </source>
</reference>
<accession>A0AAE1WBD4</accession>
<dbReference type="Gene3D" id="3.30.70.270">
    <property type="match status" value="1"/>
</dbReference>
<dbReference type="EMBL" id="JACGWL010000012">
    <property type="protein sequence ID" value="KAK4390264.1"/>
    <property type="molecule type" value="Genomic_DNA"/>
</dbReference>
<dbReference type="InterPro" id="IPR043128">
    <property type="entry name" value="Rev_trsase/Diguanyl_cyclase"/>
</dbReference>
<keyword evidence="3" id="KW-1185">Reference proteome</keyword>
<dbReference type="InterPro" id="IPR043502">
    <property type="entry name" value="DNA/RNA_pol_sf"/>
</dbReference>
<dbReference type="Gene3D" id="2.40.70.10">
    <property type="entry name" value="Acid Proteases"/>
    <property type="match status" value="1"/>
</dbReference>
<evidence type="ECO:0000313" key="3">
    <source>
        <dbReference type="Proteomes" id="UP001289374"/>
    </source>
</evidence>
<comment type="caution">
    <text evidence="2">The sequence shown here is derived from an EMBL/GenBank/DDBJ whole genome shotgun (WGS) entry which is preliminary data.</text>
</comment>
<dbReference type="CDD" id="cd01647">
    <property type="entry name" value="RT_LTR"/>
    <property type="match status" value="1"/>
</dbReference>
<evidence type="ECO:0000313" key="2">
    <source>
        <dbReference type="EMBL" id="KAK4390264.1"/>
    </source>
</evidence>
<evidence type="ECO:0000259" key="1">
    <source>
        <dbReference type="Pfam" id="PF00078"/>
    </source>
</evidence>
<dbReference type="InterPro" id="IPR000477">
    <property type="entry name" value="RT_dom"/>
</dbReference>
<sequence length="367" mass="41354">MFVDVNFHGKPIRAMIDTGAIHNYLASAEVERLGLVLEEGVGRVKAINSAAQLIASVAKSVLFKVGPFEGKTNLSIVVMDDFKLILELEFLRDTHTVVLPHVDSLMMLGAKPCIIPALAGRTGEKNLSAMQFEKGRKRNEPSYLCTLRFEEIKQASGPIPGPKRAVDHEIELVPGTKPPSKAPYRMSQPELVELRKQLKDMLESGIIKPAKSPYWAPVLFQKKVDGSLHMCCDYRALNKITVKNKYPIPLVADCFDRLSRAKYFTKIDLRSGYWQVRIMEGDKAKTTVVTSGTLAEHVEHLQQVLTRLQRTYSDGPQEVQAIEEWRPPSDVHDLRSFLGLANYYKRFVKGYSEIAWPMTDLLKKTES</sequence>
<proteinExistence type="predicted"/>
<dbReference type="Pfam" id="PF13650">
    <property type="entry name" value="Asp_protease_2"/>
    <property type="match status" value="1"/>
</dbReference>
<dbReference type="Gene3D" id="3.10.10.10">
    <property type="entry name" value="HIV Type 1 Reverse Transcriptase, subunit A, domain 1"/>
    <property type="match status" value="1"/>
</dbReference>
<dbReference type="SUPFAM" id="SSF56672">
    <property type="entry name" value="DNA/RNA polymerases"/>
    <property type="match status" value="1"/>
</dbReference>
<dbReference type="Proteomes" id="UP001289374">
    <property type="component" value="Unassembled WGS sequence"/>
</dbReference>
<dbReference type="SUPFAM" id="SSF50630">
    <property type="entry name" value="Acid proteases"/>
    <property type="match status" value="1"/>
</dbReference>
<dbReference type="InterPro" id="IPR032567">
    <property type="entry name" value="RTL1-rel"/>
</dbReference>
<dbReference type="InterPro" id="IPR021109">
    <property type="entry name" value="Peptidase_aspartic_dom_sf"/>
</dbReference>
<organism evidence="2 3">
    <name type="scientific">Sesamum angolense</name>
    <dbReference type="NCBI Taxonomy" id="2727404"/>
    <lineage>
        <taxon>Eukaryota</taxon>
        <taxon>Viridiplantae</taxon>
        <taxon>Streptophyta</taxon>
        <taxon>Embryophyta</taxon>
        <taxon>Tracheophyta</taxon>
        <taxon>Spermatophyta</taxon>
        <taxon>Magnoliopsida</taxon>
        <taxon>eudicotyledons</taxon>
        <taxon>Gunneridae</taxon>
        <taxon>Pentapetalae</taxon>
        <taxon>asterids</taxon>
        <taxon>lamiids</taxon>
        <taxon>Lamiales</taxon>
        <taxon>Pedaliaceae</taxon>
        <taxon>Sesamum</taxon>
    </lineage>
</organism>
<dbReference type="AlphaFoldDB" id="A0AAE1WBD4"/>
<dbReference type="Pfam" id="PF00078">
    <property type="entry name" value="RVT_1"/>
    <property type="match status" value="1"/>
</dbReference>
<feature type="domain" description="Reverse transcriptase" evidence="1">
    <location>
        <begin position="222"/>
        <end position="293"/>
    </location>
</feature>
<gene>
    <name evidence="2" type="ORF">Sango_2089700</name>
</gene>